<dbReference type="InterPro" id="IPR007219">
    <property type="entry name" value="XnlR_reg_dom"/>
</dbReference>
<dbReference type="AlphaFoldDB" id="A0A370TGD1"/>
<dbReference type="RefSeq" id="XP_031867223.1">
    <property type="nucleotide sequence ID" value="XM_032016932.1"/>
</dbReference>
<dbReference type="Pfam" id="PF00172">
    <property type="entry name" value="Zn_clus"/>
    <property type="match status" value="1"/>
</dbReference>
<feature type="compositionally biased region" description="Low complexity" evidence="7">
    <location>
        <begin position="9"/>
        <end position="22"/>
    </location>
</feature>
<evidence type="ECO:0000313" key="10">
    <source>
        <dbReference type="Proteomes" id="UP000254866"/>
    </source>
</evidence>
<keyword evidence="1" id="KW-0479">Metal-binding</keyword>
<evidence type="ECO:0000256" key="1">
    <source>
        <dbReference type="ARBA" id="ARBA00022723"/>
    </source>
</evidence>
<keyword evidence="3" id="KW-0805">Transcription regulation</keyword>
<evidence type="ECO:0000256" key="2">
    <source>
        <dbReference type="ARBA" id="ARBA00022833"/>
    </source>
</evidence>
<keyword evidence="5" id="KW-0804">Transcription</keyword>
<dbReference type="PROSITE" id="PS00463">
    <property type="entry name" value="ZN2_CY6_FUNGAL_1"/>
    <property type="match status" value="1"/>
</dbReference>
<dbReference type="InterPro" id="IPR036864">
    <property type="entry name" value="Zn2-C6_fun-type_DNA-bd_sf"/>
</dbReference>
<dbReference type="Pfam" id="PF04082">
    <property type="entry name" value="Fungal_trans"/>
    <property type="match status" value="1"/>
</dbReference>
<dbReference type="EMBL" id="NPIC01000008">
    <property type="protein sequence ID" value="RDL33941.1"/>
    <property type="molecule type" value="Genomic_DNA"/>
</dbReference>
<accession>A0A370TGD1</accession>
<feature type="compositionally biased region" description="Polar residues" evidence="7">
    <location>
        <begin position="729"/>
        <end position="740"/>
    </location>
</feature>
<feature type="region of interest" description="Disordered" evidence="7">
    <location>
        <begin position="1"/>
        <end position="33"/>
    </location>
</feature>
<evidence type="ECO:0000256" key="6">
    <source>
        <dbReference type="ARBA" id="ARBA00023242"/>
    </source>
</evidence>
<feature type="region of interest" description="Disordered" evidence="7">
    <location>
        <begin position="711"/>
        <end position="760"/>
    </location>
</feature>
<feature type="domain" description="Zn(2)-C6 fungal-type" evidence="8">
    <location>
        <begin position="34"/>
        <end position="65"/>
    </location>
</feature>
<evidence type="ECO:0000313" key="9">
    <source>
        <dbReference type="EMBL" id="RDL33941.1"/>
    </source>
</evidence>
<dbReference type="SUPFAM" id="SSF57701">
    <property type="entry name" value="Zn2/Cys6 DNA-binding domain"/>
    <property type="match status" value="1"/>
</dbReference>
<dbReference type="OrthoDB" id="5414787at2759"/>
<dbReference type="GO" id="GO:0000978">
    <property type="term" value="F:RNA polymerase II cis-regulatory region sequence-specific DNA binding"/>
    <property type="evidence" value="ECO:0007669"/>
    <property type="project" value="TreeGrafter"/>
</dbReference>
<evidence type="ECO:0000256" key="3">
    <source>
        <dbReference type="ARBA" id="ARBA00023015"/>
    </source>
</evidence>
<comment type="caution">
    <text evidence="9">The sequence shown here is derived from an EMBL/GenBank/DDBJ whole genome shotgun (WGS) entry which is preliminary data.</text>
</comment>
<dbReference type="GO" id="GO:0008270">
    <property type="term" value="F:zinc ion binding"/>
    <property type="evidence" value="ECO:0007669"/>
    <property type="project" value="InterPro"/>
</dbReference>
<dbReference type="GeneID" id="43601158"/>
<evidence type="ECO:0000256" key="7">
    <source>
        <dbReference type="SAM" id="MobiDB-lite"/>
    </source>
</evidence>
<evidence type="ECO:0000256" key="5">
    <source>
        <dbReference type="ARBA" id="ARBA00023163"/>
    </source>
</evidence>
<gene>
    <name evidence="9" type="ORF">BP5553_08309</name>
</gene>
<dbReference type="SMART" id="SM00906">
    <property type="entry name" value="Fungal_trans"/>
    <property type="match status" value="1"/>
</dbReference>
<name>A0A370TGD1_9HELO</name>
<organism evidence="9 10">
    <name type="scientific">Venustampulla echinocandica</name>
    <dbReference type="NCBI Taxonomy" id="2656787"/>
    <lineage>
        <taxon>Eukaryota</taxon>
        <taxon>Fungi</taxon>
        <taxon>Dikarya</taxon>
        <taxon>Ascomycota</taxon>
        <taxon>Pezizomycotina</taxon>
        <taxon>Leotiomycetes</taxon>
        <taxon>Helotiales</taxon>
        <taxon>Pleuroascaceae</taxon>
        <taxon>Venustampulla</taxon>
    </lineage>
</organism>
<dbReference type="InterPro" id="IPR051430">
    <property type="entry name" value="Fungal_TF_Env_Response"/>
</dbReference>
<feature type="region of interest" description="Disordered" evidence="7">
    <location>
        <begin position="70"/>
        <end position="114"/>
    </location>
</feature>
<dbReference type="GO" id="GO:0006351">
    <property type="term" value="P:DNA-templated transcription"/>
    <property type="evidence" value="ECO:0007669"/>
    <property type="project" value="InterPro"/>
</dbReference>
<dbReference type="PANTHER" id="PTHR31944:SF131">
    <property type="entry name" value="HEME-RESPONSIVE ZINC FINGER TRANSCRIPTION FACTOR HAP1"/>
    <property type="match status" value="1"/>
</dbReference>
<sequence>MPSLPLDAPAPINPSSASPRPDSASRKRARPTKSCLECRRKKLRCDRVQPCIQCTKLGREALCVYAHGPSGTPDARGNSGQQGSNKRPRVDVSKLASWGQTTGIPPEGGRSIASDDKAGSRLIVEQGPVRNTNNTWENHRDLSSSLGRIYVEGASSRYVGLGDRMTLLDHFESEKDFIMRGLSEPGLSAMINEMATFQKTFHPKTRPAAQSPENRPTIAAEMLNCLPEDSIIETLTTRYGSNLENVLRVLHLPTFIKQCDEIRAVRKSQMAIPSSLPESALVQLLGVLVIASRLNDSRDTALVAQQVHQGQITSFLNLIRRWLESLKGKQRITLPVLQAQTLLLIANTINNFSMAELWKESGNLVRIAMIMGLHRDPEDVAEMSKFEKELRRKIWRTIVELDLWFSLSTSLPPAIEPSGFNSKPLVHVDDGQLTEDMTEYPAPFQPSEWSDALPQIILGQSLKERLHAANMLSKNIIISRDAEELVVLAKSLEGSLHFLHSKLPTRSKKRHTLFSDIMLDIHLRRLPLALYRIVALSDHATRFPEARRGALRGSIATLSHSDALDPTVADLDTIKSRDYLNLFHIVCKMDIIQAALLLCYEIRAFSSSRNQTSAETDDESVQWTKHSLTRIVENTLNSYFQRLGEFGSDLKIILPLSIVLQSVRSDGTPEGKRELMTKGTERVLLACRKALPEVQSNPHTYNAPAAQGVQLHHTPTSDLGPGPGPGENWNPQQPQVPLQYQNRPPQSSNPQFNNFNQIPQNNFPMTNFDFGFSDWDMGQPWF</sequence>
<keyword evidence="10" id="KW-1185">Reference proteome</keyword>
<proteinExistence type="predicted"/>
<dbReference type="Proteomes" id="UP000254866">
    <property type="component" value="Unassembled WGS sequence"/>
</dbReference>
<dbReference type="Gene3D" id="4.10.240.10">
    <property type="entry name" value="Zn(2)-C6 fungal-type DNA-binding domain"/>
    <property type="match status" value="1"/>
</dbReference>
<reference evidence="9 10" key="1">
    <citation type="journal article" date="2018" name="IMA Fungus">
        <title>IMA Genome-F 9: Draft genome sequence of Annulohypoxylon stygium, Aspergillus mulundensis, Berkeleyomyces basicola (syn. Thielaviopsis basicola), Ceratocystis smalleyi, two Cercospora beticola strains, Coleophoma cylindrospora, Fusarium fracticaudum, Phialophora cf. hyalina, and Morchella septimelata.</title>
        <authorList>
            <person name="Wingfield B.D."/>
            <person name="Bills G.F."/>
            <person name="Dong Y."/>
            <person name="Huang W."/>
            <person name="Nel W.J."/>
            <person name="Swalarsk-Parry B.S."/>
            <person name="Vaghefi N."/>
            <person name="Wilken P.M."/>
            <person name="An Z."/>
            <person name="de Beer Z.W."/>
            <person name="De Vos L."/>
            <person name="Chen L."/>
            <person name="Duong T.A."/>
            <person name="Gao Y."/>
            <person name="Hammerbacher A."/>
            <person name="Kikkert J.R."/>
            <person name="Li Y."/>
            <person name="Li H."/>
            <person name="Li K."/>
            <person name="Li Q."/>
            <person name="Liu X."/>
            <person name="Ma X."/>
            <person name="Naidoo K."/>
            <person name="Pethybridge S.J."/>
            <person name="Sun J."/>
            <person name="Steenkamp E.T."/>
            <person name="van der Nest M.A."/>
            <person name="van Wyk S."/>
            <person name="Wingfield M.J."/>
            <person name="Xiong C."/>
            <person name="Yue Q."/>
            <person name="Zhang X."/>
        </authorList>
    </citation>
    <scope>NUCLEOTIDE SEQUENCE [LARGE SCALE GENOMIC DNA]</scope>
    <source>
        <strain evidence="9 10">BP 5553</strain>
    </source>
</reference>
<evidence type="ECO:0000259" key="8">
    <source>
        <dbReference type="PROSITE" id="PS50048"/>
    </source>
</evidence>
<dbReference type="PANTHER" id="PTHR31944">
    <property type="entry name" value="HEME-RESPONSIVE ZINC FINGER TRANSCRIPTION FACTOR HAP1"/>
    <property type="match status" value="1"/>
</dbReference>
<dbReference type="PROSITE" id="PS50048">
    <property type="entry name" value="ZN2_CY6_FUNGAL_2"/>
    <property type="match status" value="1"/>
</dbReference>
<evidence type="ECO:0000256" key="4">
    <source>
        <dbReference type="ARBA" id="ARBA00023125"/>
    </source>
</evidence>
<dbReference type="CDD" id="cd12148">
    <property type="entry name" value="fungal_TF_MHR"/>
    <property type="match status" value="1"/>
</dbReference>
<keyword evidence="4" id="KW-0238">DNA-binding</keyword>
<dbReference type="GO" id="GO:0001228">
    <property type="term" value="F:DNA-binding transcription activator activity, RNA polymerase II-specific"/>
    <property type="evidence" value="ECO:0007669"/>
    <property type="project" value="TreeGrafter"/>
</dbReference>
<keyword evidence="2" id="KW-0862">Zinc</keyword>
<dbReference type="SMART" id="SM00066">
    <property type="entry name" value="GAL4"/>
    <property type="match status" value="1"/>
</dbReference>
<keyword evidence="6" id="KW-0539">Nucleus</keyword>
<feature type="compositionally biased region" description="Low complexity" evidence="7">
    <location>
        <begin position="741"/>
        <end position="760"/>
    </location>
</feature>
<protein>
    <recommendedName>
        <fullName evidence="8">Zn(2)-C6 fungal-type domain-containing protein</fullName>
    </recommendedName>
</protein>
<dbReference type="InterPro" id="IPR001138">
    <property type="entry name" value="Zn2Cys6_DnaBD"/>
</dbReference>
<dbReference type="GO" id="GO:0005634">
    <property type="term" value="C:nucleus"/>
    <property type="evidence" value="ECO:0007669"/>
    <property type="project" value="TreeGrafter"/>
</dbReference>
<dbReference type="CDD" id="cd00067">
    <property type="entry name" value="GAL4"/>
    <property type="match status" value="1"/>
</dbReference>